<dbReference type="RefSeq" id="WP_369602460.1">
    <property type="nucleotide sequence ID" value="NZ_CP154858.1"/>
</dbReference>
<sequence>MKQVILALGLLLSSLTPAQAADTYTQTRYPIVLVHGVMGWDSLLGLIEHMYRIPYELQRSGAKVYVPTVAFLNSNEYRADQLVRYLSALEDYKFNLFAHSQGAPTSRWAATVIPERIASITSIHGVNKGSFFADTFVKAVPQGTVRGGVIDALGKTLGYLATLLDAGNSDDLTCLTTGRCSQDSMAAAYTMTTDEMIRQNSLLGWQGLDPDGCGTGSEDLWIYGHRIKAFSWGGTDPTTTDFKWYDIFRPNMVLNEAEDAFLSLTASFSSRPSDGLTDICSQKFGRVIRIDYPLNHFDAVNHIFGETGSINVPSLYRAQANRLRNMGL</sequence>
<feature type="chain" id="PRO_5044280241" evidence="1">
    <location>
        <begin position="21"/>
        <end position="328"/>
    </location>
</feature>
<feature type="domain" description="AB hydrolase-1" evidence="2">
    <location>
        <begin position="30"/>
        <end position="138"/>
    </location>
</feature>
<reference evidence="3" key="1">
    <citation type="submission" date="2024-05" db="EMBL/GenBank/DDBJ databases">
        <title>Genome sequencing of novel strain.</title>
        <authorList>
            <person name="Ganbat D."/>
            <person name="Ganbat S."/>
            <person name="Lee S.-J."/>
        </authorList>
    </citation>
    <scope>NUCLEOTIDE SEQUENCE</scope>
    <source>
        <strain evidence="3">SMD15-11</strain>
    </source>
</reference>
<keyword evidence="1" id="KW-0732">Signal</keyword>
<dbReference type="GO" id="GO:0016787">
    <property type="term" value="F:hydrolase activity"/>
    <property type="evidence" value="ECO:0007669"/>
    <property type="project" value="UniProtKB-KW"/>
</dbReference>
<dbReference type="AlphaFoldDB" id="A0AB39UYX8"/>
<dbReference type="InterPro" id="IPR000073">
    <property type="entry name" value="AB_hydrolase_1"/>
</dbReference>
<proteinExistence type="predicted"/>
<evidence type="ECO:0000259" key="2">
    <source>
        <dbReference type="Pfam" id="PF00561"/>
    </source>
</evidence>
<dbReference type="EMBL" id="CP154858">
    <property type="protein sequence ID" value="XDT73469.1"/>
    <property type="molecule type" value="Genomic_DNA"/>
</dbReference>
<gene>
    <name evidence="3" type="ORF">AAIA72_05735</name>
</gene>
<dbReference type="KEGG" id="tcd:AAIA72_05735"/>
<evidence type="ECO:0000256" key="1">
    <source>
        <dbReference type="SAM" id="SignalP"/>
    </source>
</evidence>
<protein>
    <submittedName>
        <fullName evidence="3">Alpha/beta fold hydrolase</fullName>
    </submittedName>
</protein>
<dbReference type="Pfam" id="PF00561">
    <property type="entry name" value="Abhydrolase_1"/>
    <property type="match status" value="1"/>
</dbReference>
<feature type="signal peptide" evidence="1">
    <location>
        <begin position="1"/>
        <end position="20"/>
    </location>
</feature>
<dbReference type="InterPro" id="IPR029058">
    <property type="entry name" value="AB_hydrolase_fold"/>
</dbReference>
<dbReference type="Gene3D" id="3.40.50.1820">
    <property type="entry name" value="alpha/beta hydrolase"/>
    <property type="match status" value="1"/>
</dbReference>
<name>A0AB39UYX8_9GAMM</name>
<organism evidence="3">
    <name type="scientific">Thermohahella caldifontis</name>
    <dbReference type="NCBI Taxonomy" id="3142973"/>
    <lineage>
        <taxon>Bacteria</taxon>
        <taxon>Pseudomonadati</taxon>
        <taxon>Pseudomonadota</taxon>
        <taxon>Gammaproteobacteria</taxon>
        <taxon>Oceanospirillales</taxon>
        <taxon>Hahellaceae</taxon>
        <taxon>Thermohahella</taxon>
    </lineage>
</organism>
<keyword evidence="3" id="KW-0378">Hydrolase</keyword>
<accession>A0AB39UYX8</accession>
<dbReference type="SUPFAM" id="SSF53474">
    <property type="entry name" value="alpha/beta-Hydrolases"/>
    <property type="match status" value="1"/>
</dbReference>
<evidence type="ECO:0000313" key="3">
    <source>
        <dbReference type="EMBL" id="XDT73469.1"/>
    </source>
</evidence>